<feature type="transmembrane region" description="Helical" evidence="1">
    <location>
        <begin position="53"/>
        <end position="71"/>
    </location>
</feature>
<evidence type="ECO:0000313" key="3">
    <source>
        <dbReference type="Proteomes" id="UP001300502"/>
    </source>
</evidence>
<keyword evidence="1" id="KW-0812">Transmembrane</keyword>
<accession>A0AAV9I7E0</accession>
<gene>
    <name evidence="2" type="ORF">GAYE_PCTG60G1344</name>
</gene>
<evidence type="ECO:0000256" key="1">
    <source>
        <dbReference type="SAM" id="Phobius"/>
    </source>
</evidence>
<name>A0AAV9I7E0_9RHOD</name>
<feature type="transmembrane region" description="Helical" evidence="1">
    <location>
        <begin position="91"/>
        <end position="108"/>
    </location>
</feature>
<dbReference type="PANTHER" id="PTHR35473:SF3">
    <property type="entry name" value="1-ACYL-SN-GLYCEROL-3-PHOSPHATE ACYLTRANSFERASE"/>
    <property type="match status" value="1"/>
</dbReference>
<keyword evidence="3" id="KW-1185">Reference proteome</keyword>
<dbReference type="InterPro" id="IPR021995">
    <property type="entry name" value="DUF3593"/>
</dbReference>
<dbReference type="AlphaFoldDB" id="A0AAV9I7E0"/>
<organism evidence="2 3">
    <name type="scientific">Galdieria yellowstonensis</name>
    <dbReference type="NCBI Taxonomy" id="3028027"/>
    <lineage>
        <taxon>Eukaryota</taxon>
        <taxon>Rhodophyta</taxon>
        <taxon>Bangiophyceae</taxon>
        <taxon>Galdieriales</taxon>
        <taxon>Galdieriaceae</taxon>
        <taxon>Galdieria</taxon>
    </lineage>
</organism>
<proteinExistence type="predicted"/>
<evidence type="ECO:0008006" key="4">
    <source>
        <dbReference type="Google" id="ProtNLM"/>
    </source>
</evidence>
<keyword evidence="1" id="KW-0472">Membrane</keyword>
<feature type="transmembrane region" description="Helical" evidence="1">
    <location>
        <begin position="20"/>
        <end position="41"/>
    </location>
</feature>
<dbReference type="Pfam" id="PF12159">
    <property type="entry name" value="DUF3593"/>
    <property type="match status" value="1"/>
</dbReference>
<protein>
    <recommendedName>
        <fullName evidence="4">DUF3593 domain-containing protein</fullName>
    </recommendedName>
</protein>
<dbReference type="EMBL" id="JANCYU010000015">
    <property type="protein sequence ID" value="KAK4523448.1"/>
    <property type="molecule type" value="Genomic_DNA"/>
</dbReference>
<dbReference type="Proteomes" id="UP001300502">
    <property type="component" value="Unassembled WGS sequence"/>
</dbReference>
<evidence type="ECO:0000313" key="2">
    <source>
        <dbReference type="EMBL" id="KAK4523448.1"/>
    </source>
</evidence>
<comment type="caution">
    <text evidence="2">The sequence shown here is derived from an EMBL/GenBank/DDBJ whole genome shotgun (WGS) entry which is preliminary data.</text>
</comment>
<keyword evidence="1" id="KW-1133">Transmembrane helix</keyword>
<sequence>MTLWQNWTWLVVSSTSPYTPIYSVVFPLSTIPYVLFLRGLWKKKSVPVVAKIGFSYLLVFVLFSIVGSLLAQNLYHETLSNVDWIHGCAEQFLSVTTFSILLGYRLALDSMGPKKKQ</sequence>
<reference evidence="2 3" key="1">
    <citation type="submission" date="2022-07" db="EMBL/GenBank/DDBJ databases">
        <title>Genome-wide signatures of adaptation to extreme environments.</title>
        <authorList>
            <person name="Cho C.H."/>
            <person name="Yoon H.S."/>
        </authorList>
    </citation>
    <scope>NUCLEOTIDE SEQUENCE [LARGE SCALE GENOMIC DNA]</scope>
    <source>
        <strain evidence="2 3">108.79 E11</strain>
    </source>
</reference>
<dbReference type="PANTHER" id="PTHR35473">
    <property type="entry name" value="1-ACYL-SN-GLYCEROL-3-PHOSPHATE ACYLTRANSFERASE"/>
    <property type="match status" value="1"/>
</dbReference>